<dbReference type="Pfam" id="PF00563">
    <property type="entry name" value="EAL"/>
    <property type="match status" value="1"/>
</dbReference>
<dbReference type="Gene3D" id="3.30.450.20">
    <property type="entry name" value="PAS domain"/>
    <property type="match status" value="1"/>
</dbReference>
<keyword evidence="3 6" id="KW-0812">Transmembrane</keyword>
<evidence type="ECO:0000259" key="7">
    <source>
        <dbReference type="PROSITE" id="PS50883"/>
    </source>
</evidence>
<evidence type="ECO:0000256" key="4">
    <source>
        <dbReference type="ARBA" id="ARBA00022989"/>
    </source>
</evidence>
<dbReference type="EMBL" id="JAFBDQ010000012">
    <property type="protein sequence ID" value="MBM7557439.1"/>
    <property type="molecule type" value="Genomic_DNA"/>
</dbReference>
<organism evidence="10 11">
    <name type="scientific">Halanaerobacter jeridensis</name>
    <dbReference type="NCBI Taxonomy" id="706427"/>
    <lineage>
        <taxon>Bacteria</taxon>
        <taxon>Bacillati</taxon>
        <taxon>Bacillota</taxon>
        <taxon>Clostridia</taxon>
        <taxon>Halanaerobiales</taxon>
        <taxon>Halobacteroidaceae</taxon>
        <taxon>Halanaerobacter</taxon>
    </lineage>
</organism>
<dbReference type="InterPro" id="IPR003660">
    <property type="entry name" value="HAMP_dom"/>
</dbReference>
<dbReference type="SMART" id="SM00304">
    <property type="entry name" value="HAMP"/>
    <property type="match status" value="1"/>
</dbReference>
<evidence type="ECO:0000259" key="9">
    <source>
        <dbReference type="PROSITE" id="PS50887"/>
    </source>
</evidence>
<dbReference type="Gene3D" id="3.30.70.270">
    <property type="match status" value="1"/>
</dbReference>
<dbReference type="FunFam" id="3.20.20.450:FF:000001">
    <property type="entry name" value="Cyclic di-GMP phosphodiesterase yahA"/>
    <property type="match status" value="1"/>
</dbReference>
<keyword evidence="11" id="KW-1185">Reference proteome</keyword>
<dbReference type="SMART" id="SM01049">
    <property type="entry name" value="Cache_2"/>
    <property type="match status" value="1"/>
</dbReference>
<dbReference type="Gene3D" id="3.20.20.450">
    <property type="entry name" value="EAL domain"/>
    <property type="match status" value="1"/>
</dbReference>
<accession>A0A939BRK8</accession>
<proteinExistence type="predicted"/>
<dbReference type="SUPFAM" id="SSF158472">
    <property type="entry name" value="HAMP domain-like"/>
    <property type="match status" value="1"/>
</dbReference>
<dbReference type="GO" id="GO:0007165">
    <property type="term" value="P:signal transduction"/>
    <property type="evidence" value="ECO:0007669"/>
    <property type="project" value="InterPro"/>
</dbReference>
<evidence type="ECO:0000313" key="10">
    <source>
        <dbReference type="EMBL" id="MBM7557439.1"/>
    </source>
</evidence>
<dbReference type="SMART" id="SM00052">
    <property type="entry name" value="EAL"/>
    <property type="match status" value="1"/>
</dbReference>
<dbReference type="SUPFAM" id="SSF141868">
    <property type="entry name" value="EAL domain-like"/>
    <property type="match status" value="1"/>
</dbReference>
<sequence length="677" mass="77769">MVLLIGIVSYQYNNLSSEGKDLLEEQLLNREKVRIKSLVQTRAKILEQVYNRHRDELSQQEIEELLAEINQKADLDKNYFFIYTNSGETISLPPTPYLEGDNRWDLTVRGRNLVQEMSQLSQQGGGAIKYPYTNHNTGELGIKYGYIEPIKGTNYFVGAGTYKSNFDSIVDKIKTKVANIRDQTFYFLIFGFILVMLIIFEVILIISNYINEHINKVLTGFQKVINGRLDYKLEHDNDDEFQKLVAGFNYMVERINNLTYSDPLTGLPNMNFLETSLGSELKNIQDEEETLYLLTLGISNFSLINSNYGYHLGNELLEQIFLRLDEIIDKETTIARKSDEFILYFKSEAQEAEVETLGEEIIEQLSTPYNFNEQLVYAEPKLGIAKSQNGQTNCDRLIKRSELALHFANQNAKEVLFYSSDMQGQLSDRVDLESKLRNALVREDFLLHYQPLVDSSKDEIVGVEALIRWDHPQEGMISPGQFIPIAEDTGMIVEIGDWVLEESCWQLKEWQQQGYDDLMMSVNIAPQQFQNSAFVEEVSSIIERTGIEPQYLELEITERTVIENVEYTIDILNDLKELGVKIAIDDFGTGYSSLEYLTEFAIDTLKIDRAFIHKQKNEAIVKTIIVMGDNLELSVIAEGVETEAELEFLAQNNCYLYQGYFYSRPLPVAEMIELLEA</sequence>
<dbReference type="AlphaFoldDB" id="A0A939BRK8"/>
<feature type="domain" description="GGDEF" evidence="9">
    <location>
        <begin position="289"/>
        <end position="421"/>
    </location>
</feature>
<evidence type="ECO:0000256" key="2">
    <source>
        <dbReference type="ARBA" id="ARBA00022475"/>
    </source>
</evidence>
<keyword evidence="5 6" id="KW-0472">Membrane</keyword>
<dbReference type="InterPro" id="IPR004010">
    <property type="entry name" value="Double_Cache_2"/>
</dbReference>
<dbReference type="InterPro" id="IPR043128">
    <property type="entry name" value="Rev_trsase/Diguanyl_cyclase"/>
</dbReference>
<dbReference type="NCBIfam" id="TIGR00254">
    <property type="entry name" value="GGDEF"/>
    <property type="match status" value="1"/>
</dbReference>
<dbReference type="Gene3D" id="6.10.340.10">
    <property type="match status" value="1"/>
</dbReference>
<dbReference type="InterPro" id="IPR035919">
    <property type="entry name" value="EAL_sf"/>
</dbReference>
<dbReference type="InterPro" id="IPR029787">
    <property type="entry name" value="Nucleotide_cyclase"/>
</dbReference>
<dbReference type="SMART" id="SM00267">
    <property type="entry name" value="GGDEF"/>
    <property type="match status" value="1"/>
</dbReference>
<dbReference type="Pfam" id="PF00990">
    <property type="entry name" value="GGDEF"/>
    <property type="match status" value="1"/>
</dbReference>
<dbReference type="PANTHER" id="PTHR33121:SF71">
    <property type="entry name" value="OXYGEN SENSOR PROTEIN DOSP"/>
    <property type="match status" value="1"/>
</dbReference>
<dbReference type="GO" id="GO:0005886">
    <property type="term" value="C:plasma membrane"/>
    <property type="evidence" value="ECO:0007669"/>
    <property type="project" value="UniProtKB-SubCell"/>
</dbReference>
<dbReference type="PROSITE" id="PS50887">
    <property type="entry name" value="GGDEF"/>
    <property type="match status" value="1"/>
</dbReference>
<dbReference type="PANTHER" id="PTHR33121">
    <property type="entry name" value="CYCLIC DI-GMP PHOSPHODIESTERASE PDEF"/>
    <property type="match status" value="1"/>
</dbReference>
<dbReference type="InterPro" id="IPR001633">
    <property type="entry name" value="EAL_dom"/>
</dbReference>
<dbReference type="SUPFAM" id="SSF55073">
    <property type="entry name" value="Nucleotide cyclase"/>
    <property type="match status" value="1"/>
</dbReference>
<name>A0A939BRK8_9FIRM</name>
<feature type="domain" description="HAMP" evidence="8">
    <location>
        <begin position="208"/>
        <end position="260"/>
    </location>
</feature>
<evidence type="ECO:0000256" key="5">
    <source>
        <dbReference type="ARBA" id="ARBA00023136"/>
    </source>
</evidence>
<dbReference type="PROSITE" id="PS50885">
    <property type="entry name" value="HAMP"/>
    <property type="match status" value="1"/>
</dbReference>
<dbReference type="CDD" id="cd01948">
    <property type="entry name" value="EAL"/>
    <property type="match status" value="1"/>
</dbReference>
<keyword evidence="4 6" id="KW-1133">Transmembrane helix</keyword>
<evidence type="ECO:0000259" key="8">
    <source>
        <dbReference type="PROSITE" id="PS50885"/>
    </source>
</evidence>
<dbReference type="Pfam" id="PF08269">
    <property type="entry name" value="dCache_2"/>
    <property type="match status" value="1"/>
</dbReference>
<evidence type="ECO:0000256" key="3">
    <source>
        <dbReference type="ARBA" id="ARBA00022692"/>
    </source>
</evidence>
<evidence type="ECO:0000256" key="1">
    <source>
        <dbReference type="ARBA" id="ARBA00004651"/>
    </source>
</evidence>
<gene>
    <name evidence="10" type="ORF">JOC47_002305</name>
</gene>
<feature type="domain" description="EAL" evidence="7">
    <location>
        <begin position="429"/>
        <end position="677"/>
    </location>
</feature>
<dbReference type="GO" id="GO:0071111">
    <property type="term" value="F:cyclic-guanylate-specific phosphodiesterase activity"/>
    <property type="evidence" value="ECO:0007669"/>
    <property type="project" value="InterPro"/>
</dbReference>
<comment type="caution">
    <text evidence="10">The sequence shown here is derived from an EMBL/GenBank/DDBJ whole genome shotgun (WGS) entry which is preliminary data.</text>
</comment>
<comment type="subcellular location">
    <subcellularLocation>
        <location evidence="1">Cell membrane</location>
        <topology evidence="1">Multi-pass membrane protein</topology>
    </subcellularLocation>
</comment>
<reference evidence="10" key="1">
    <citation type="submission" date="2021-01" db="EMBL/GenBank/DDBJ databases">
        <title>Genomic Encyclopedia of Type Strains, Phase IV (KMG-IV): sequencing the most valuable type-strain genomes for metagenomic binning, comparative biology and taxonomic classification.</title>
        <authorList>
            <person name="Goeker M."/>
        </authorList>
    </citation>
    <scope>NUCLEOTIDE SEQUENCE</scope>
    <source>
        <strain evidence="10">DSM 23230</strain>
    </source>
</reference>
<protein>
    <submittedName>
        <fullName evidence="10">Diguanylate cyclase (GGDEF)-like protein</fullName>
    </submittedName>
</protein>
<dbReference type="InterPro" id="IPR033480">
    <property type="entry name" value="sCache_2"/>
</dbReference>
<evidence type="ECO:0000256" key="6">
    <source>
        <dbReference type="SAM" id="Phobius"/>
    </source>
</evidence>
<dbReference type="CDD" id="cd06225">
    <property type="entry name" value="HAMP"/>
    <property type="match status" value="1"/>
</dbReference>
<dbReference type="InterPro" id="IPR000160">
    <property type="entry name" value="GGDEF_dom"/>
</dbReference>
<dbReference type="Proteomes" id="UP000774000">
    <property type="component" value="Unassembled WGS sequence"/>
</dbReference>
<keyword evidence="2" id="KW-1003">Cell membrane</keyword>
<evidence type="ECO:0000313" key="11">
    <source>
        <dbReference type="Proteomes" id="UP000774000"/>
    </source>
</evidence>
<dbReference type="PROSITE" id="PS50883">
    <property type="entry name" value="EAL"/>
    <property type="match status" value="1"/>
</dbReference>
<dbReference type="CDD" id="cd01949">
    <property type="entry name" value="GGDEF"/>
    <property type="match status" value="1"/>
</dbReference>
<feature type="transmembrane region" description="Helical" evidence="6">
    <location>
        <begin position="184"/>
        <end position="206"/>
    </location>
</feature>
<dbReference type="InterPro" id="IPR050706">
    <property type="entry name" value="Cyclic-di-GMP_PDE-like"/>
</dbReference>